<dbReference type="GO" id="GO:0004477">
    <property type="term" value="F:methenyltetrahydrofolate cyclohydrolase activity"/>
    <property type="evidence" value="ECO:0007669"/>
    <property type="project" value="UniProtKB-UniRule"/>
</dbReference>
<dbReference type="FunFam" id="3.40.50.720:FF:000006">
    <property type="entry name" value="Bifunctional protein FolD"/>
    <property type="match status" value="1"/>
</dbReference>
<comment type="subunit">
    <text evidence="2 12">Homodimer.</text>
</comment>
<keyword evidence="7 12" id="KW-0521">NADP</keyword>
<dbReference type="PATRIC" id="fig|1609969.3.peg.3097"/>
<dbReference type="Proteomes" id="UP000033428">
    <property type="component" value="Unassembled WGS sequence"/>
</dbReference>
<dbReference type="GO" id="GO:0009086">
    <property type="term" value="P:methionine biosynthetic process"/>
    <property type="evidence" value="ECO:0007669"/>
    <property type="project" value="UniProtKB-KW"/>
</dbReference>
<feature type="domain" description="Tetrahydrofolate dehydrogenase/cyclohydrolase NAD(P)-binding" evidence="14">
    <location>
        <begin position="142"/>
        <end position="286"/>
    </location>
</feature>
<dbReference type="InterPro" id="IPR020630">
    <property type="entry name" value="THF_DH/CycHdrlase_cat_dom"/>
</dbReference>
<comment type="pathway">
    <text evidence="1 12">One-carbon metabolism; tetrahydrofolate interconversion.</text>
</comment>
<feature type="binding site" evidence="12">
    <location>
        <begin position="168"/>
        <end position="170"/>
    </location>
    <ligand>
        <name>NADP(+)</name>
        <dbReference type="ChEBI" id="CHEBI:58349"/>
    </ligand>
</feature>
<dbReference type="InterPro" id="IPR000672">
    <property type="entry name" value="THF_DH/CycHdrlase"/>
</dbReference>
<keyword evidence="9 12" id="KW-0368">Histidine biosynthesis</keyword>
<evidence type="ECO:0000256" key="10">
    <source>
        <dbReference type="ARBA" id="ARBA00023167"/>
    </source>
</evidence>
<feature type="domain" description="Tetrahydrofolate dehydrogenase/cyclohydrolase catalytic" evidence="13">
    <location>
        <begin position="8"/>
        <end position="123"/>
    </location>
</feature>
<dbReference type="Pfam" id="PF02882">
    <property type="entry name" value="THF_DHG_CYH_C"/>
    <property type="match status" value="1"/>
</dbReference>
<feature type="binding site" evidence="12">
    <location>
        <position position="237"/>
    </location>
    <ligand>
        <name>NADP(+)</name>
        <dbReference type="ChEBI" id="CHEBI:58349"/>
    </ligand>
</feature>
<dbReference type="PANTHER" id="PTHR48099:SF5">
    <property type="entry name" value="C-1-TETRAHYDROFOLATE SYNTHASE, CYTOPLASMIC"/>
    <property type="match status" value="1"/>
</dbReference>
<comment type="catalytic activity">
    <reaction evidence="12">
        <text>(6R)-5,10-methenyltetrahydrofolate + H2O = (6R)-10-formyltetrahydrofolate + H(+)</text>
        <dbReference type="Rhea" id="RHEA:23700"/>
        <dbReference type="ChEBI" id="CHEBI:15377"/>
        <dbReference type="ChEBI" id="CHEBI:15378"/>
        <dbReference type="ChEBI" id="CHEBI:57455"/>
        <dbReference type="ChEBI" id="CHEBI:195366"/>
        <dbReference type="EC" id="3.5.4.9"/>
    </reaction>
</comment>
<dbReference type="EC" id="1.5.1.5" evidence="12"/>
<dbReference type="GO" id="GO:0000105">
    <property type="term" value="P:L-histidine biosynthetic process"/>
    <property type="evidence" value="ECO:0007669"/>
    <property type="project" value="UniProtKB-KW"/>
</dbReference>
<dbReference type="PANTHER" id="PTHR48099">
    <property type="entry name" value="C-1-TETRAHYDROFOLATE SYNTHASE, CYTOPLASMIC-RELATED"/>
    <property type="match status" value="1"/>
</dbReference>
<sequence length="290" mass="31477">MEISDKIIDCRLVADNILKQVKEESSILSGKYGIRPKLVSIISGDKESSKIYVSSQKKTAQIVGIDFEICEIGESATQLALSQKIDELNNDKSVTSIIIQHPLACGIEYEKIIPRVNIYKDAEATHPYNLGMILRGDAKLMPCTPGAVMEILNSKGIDLYGKDITIIGHSSIVGKPLAMLLLNKTATVSVCHIGTARKGDIKRYTSNADILIVAVGKANMVDSSWIKEGAVVVDVGINNFNGKVTGDVDFDDTIKKASFITKVPGGVGPVTVSILMRNVLESYKAQYEKF</sequence>
<evidence type="ECO:0000259" key="14">
    <source>
        <dbReference type="Pfam" id="PF02882"/>
    </source>
</evidence>
<evidence type="ECO:0000259" key="13">
    <source>
        <dbReference type="Pfam" id="PF00763"/>
    </source>
</evidence>
<evidence type="ECO:0000256" key="1">
    <source>
        <dbReference type="ARBA" id="ARBA00004777"/>
    </source>
</evidence>
<evidence type="ECO:0000256" key="2">
    <source>
        <dbReference type="ARBA" id="ARBA00011738"/>
    </source>
</evidence>
<keyword evidence="11 12" id="KW-0511">Multifunctional enzyme</keyword>
<dbReference type="PRINTS" id="PR00085">
    <property type="entry name" value="THFDHDRGNASE"/>
</dbReference>
<accession>A0A0F0CP80</accession>
<dbReference type="UniPathway" id="UPA00193"/>
<dbReference type="InterPro" id="IPR036291">
    <property type="entry name" value="NAD(P)-bd_dom_sf"/>
</dbReference>
<dbReference type="Pfam" id="PF00763">
    <property type="entry name" value="THF_DHG_CYH"/>
    <property type="match status" value="1"/>
</dbReference>
<evidence type="ECO:0000256" key="9">
    <source>
        <dbReference type="ARBA" id="ARBA00023102"/>
    </source>
</evidence>
<dbReference type="AlphaFoldDB" id="A0A0F0CP80"/>
<dbReference type="SUPFAM" id="SSF53223">
    <property type="entry name" value="Aminoacid dehydrogenase-like, N-terminal domain"/>
    <property type="match status" value="1"/>
</dbReference>
<dbReference type="GO" id="GO:0005829">
    <property type="term" value="C:cytosol"/>
    <property type="evidence" value="ECO:0007669"/>
    <property type="project" value="TreeGrafter"/>
</dbReference>
<name>A0A0F0CP80_9BACT</name>
<protein>
    <recommendedName>
        <fullName evidence="12">Bifunctional protein FolD</fullName>
    </recommendedName>
    <domain>
        <recommendedName>
            <fullName evidence="12">Methylenetetrahydrofolate dehydrogenase</fullName>
            <ecNumber evidence="12">1.5.1.5</ecNumber>
        </recommendedName>
    </domain>
    <domain>
        <recommendedName>
            <fullName evidence="12">Methenyltetrahydrofolate cyclohydrolase</fullName>
            <ecNumber evidence="12">3.5.4.9</ecNumber>
        </recommendedName>
    </domain>
</protein>
<dbReference type="Gene3D" id="3.40.50.720">
    <property type="entry name" value="NAD(P)-binding Rossmann-like Domain"/>
    <property type="match status" value="1"/>
</dbReference>
<dbReference type="HAMAP" id="MF_01576">
    <property type="entry name" value="THF_DHG_CYH"/>
    <property type="match status" value="1"/>
</dbReference>
<keyword evidence="3 12" id="KW-0554">One-carbon metabolism</keyword>
<dbReference type="EC" id="3.5.4.9" evidence="12"/>
<feature type="binding site" evidence="12">
    <location>
        <position position="193"/>
    </location>
    <ligand>
        <name>NADP(+)</name>
        <dbReference type="ChEBI" id="CHEBI:58349"/>
    </ligand>
</feature>
<evidence type="ECO:0000256" key="5">
    <source>
        <dbReference type="ARBA" id="ARBA00022755"/>
    </source>
</evidence>
<reference evidence="15 16" key="1">
    <citation type="submission" date="2015-02" db="EMBL/GenBank/DDBJ databases">
        <title>Single-cell genomics of uncultivated deep-branching MTB reveals a conserved set of magnetosome genes.</title>
        <authorList>
            <person name="Kolinko S."/>
            <person name="Richter M."/>
            <person name="Glockner F.O."/>
            <person name="Brachmann A."/>
            <person name="Schuler D."/>
        </authorList>
    </citation>
    <scope>NUCLEOTIDE SEQUENCE [LARGE SCALE GENOMIC DNA]</scope>
    <source>
        <strain evidence="15">SKK-01</strain>
    </source>
</reference>
<keyword evidence="10 12" id="KW-0486">Methionine biosynthesis</keyword>
<dbReference type="CDD" id="cd01080">
    <property type="entry name" value="NAD_bind_m-THF_DH_Cyclohyd"/>
    <property type="match status" value="1"/>
</dbReference>
<proteinExistence type="inferred from homology"/>
<evidence type="ECO:0000256" key="11">
    <source>
        <dbReference type="ARBA" id="ARBA00023268"/>
    </source>
</evidence>
<keyword evidence="8 12" id="KW-0560">Oxidoreductase</keyword>
<dbReference type="EMBL" id="JYNY01000634">
    <property type="protein sequence ID" value="KJJ83220.1"/>
    <property type="molecule type" value="Genomic_DNA"/>
</dbReference>
<comment type="catalytic activity">
    <reaction evidence="12">
        <text>(6R)-5,10-methylene-5,6,7,8-tetrahydrofolate + NADP(+) = (6R)-5,10-methenyltetrahydrofolate + NADPH</text>
        <dbReference type="Rhea" id="RHEA:22812"/>
        <dbReference type="ChEBI" id="CHEBI:15636"/>
        <dbReference type="ChEBI" id="CHEBI:57455"/>
        <dbReference type="ChEBI" id="CHEBI:57783"/>
        <dbReference type="ChEBI" id="CHEBI:58349"/>
        <dbReference type="EC" id="1.5.1.5"/>
    </reaction>
</comment>
<dbReference type="Gene3D" id="3.40.50.10860">
    <property type="entry name" value="Leucine Dehydrogenase, chain A, domain 1"/>
    <property type="match status" value="1"/>
</dbReference>
<evidence type="ECO:0000256" key="8">
    <source>
        <dbReference type="ARBA" id="ARBA00023002"/>
    </source>
</evidence>
<organism evidence="15 16">
    <name type="scientific">Candidatus Omnitrophus magneticus</name>
    <dbReference type="NCBI Taxonomy" id="1609969"/>
    <lineage>
        <taxon>Bacteria</taxon>
        <taxon>Pseudomonadati</taxon>
        <taxon>Candidatus Omnitrophota</taxon>
        <taxon>Candidatus Omnitrophus</taxon>
    </lineage>
</organism>
<dbReference type="InterPro" id="IPR020631">
    <property type="entry name" value="THF_DH/CycHdrlase_NAD-bd_dom"/>
</dbReference>
<gene>
    <name evidence="12" type="primary">folD</name>
    <name evidence="15" type="ORF">OMAG_002894</name>
</gene>
<keyword evidence="4 12" id="KW-0028">Amino-acid biosynthesis</keyword>
<evidence type="ECO:0000256" key="4">
    <source>
        <dbReference type="ARBA" id="ARBA00022605"/>
    </source>
</evidence>
<evidence type="ECO:0000256" key="12">
    <source>
        <dbReference type="HAMAP-Rule" id="MF_01576"/>
    </source>
</evidence>
<evidence type="ECO:0000313" key="15">
    <source>
        <dbReference type="EMBL" id="KJJ83220.1"/>
    </source>
</evidence>
<dbReference type="GO" id="GO:0006164">
    <property type="term" value="P:purine nucleotide biosynthetic process"/>
    <property type="evidence" value="ECO:0007669"/>
    <property type="project" value="UniProtKB-KW"/>
</dbReference>
<comment type="similarity">
    <text evidence="12">Belongs to the tetrahydrofolate dehydrogenase/cyclohydrolase family.</text>
</comment>
<keyword evidence="5 12" id="KW-0658">Purine biosynthesis</keyword>
<dbReference type="GO" id="GO:0004488">
    <property type="term" value="F:methylenetetrahydrofolate dehydrogenase (NADP+) activity"/>
    <property type="evidence" value="ECO:0007669"/>
    <property type="project" value="UniProtKB-UniRule"/>
</dbReference>
<evidence type="ECO:0000256" key="3">
    <source>
        <dbReference type="ARBA" id="ARBA00022563"/>
    </source>
</evidence>
<dbReference type="InterPro" id="IPR046346">
    <property type="entry name" value="Aminoacid_DH-like_N_sf"/>
</dbReference>
<evidence type="ECO:0000256" key="7">
    <source>
        <dbReference type="ARBA" id="ARBA00022857"/>
    </source>
</evidence>
<keyword evidence="6 12" id="KW-0378">Hydrolase</keyword>
<comment type="caution">
    <text evidence="15">The sequence shown here is derived from an EMBL/GenBank/DDBJ whole genome shotgun (WGS) entry which is preliminary data.</text>
</comment>
<dbReference type="GO" id="GO:0035999">
    <property type="term" value="P:tetrahydrofolate interconversion"/>
    <property type="evidence" value="ECO:0007669"/>
    <property type="project" value="UniProtKB-UniRule"/>
</dbReference>
<evidence type="ECO:0000256" key="6">
    <source>
        <dbReference type="ARBA" id="ARBA00022801"/>
    </source>
</evidence>
<comment type="function">
    <text evidence="12">Catalyzes the oxidation of 5,10-methylenetetrahydrofolate to 5,10-methenyltetrahydrofolate and then the hydrolysis of 5,10-methenyltetrahydrofolate to 10-formyltetrahydrofolate.</text>
</comment>
<keyword evidence="16" id="KW-1185">Reference proteome</keyword>
<dbReference type="SUPFAM" id="SSF51735">
    <property type="entry name" value="NAD(P)-binding Rossmann-fold domains"/>
    <property type="match status" value="1"/>
</dbReference>
<evidence type="ECO:0000313" key="16">
    <source>
        <dbReference type="Proteomes" id="UP000033428"/>
    </source>
</evidence>